<gene>
    <name evidence="2" type="ORF">TSTA_080010</name>
</gene>
<dbReference type="OrthoDB" id="3919880at2759"/>
<evidence type="ECO:0000259" key="1">
    <source>
        <dbReference type="Pfam" id="PF20231"/>
    </source>
</evidence>
<dbReference type="InterPro" id="IPR046496">
    <property type="entry name" value="DUF6589"/>
</dbReference>
<reference evidence="3" key="1">
    <citation type="journal article" date="2015" name="Genome Announc.">
        <title>Genome sequence of the AIDS-associated pathogen Penicillium marneffei (ATCC18224) and its near taxonomic relative Talaromyces stipitatus (ATCC10500).</title>
        <authorList>
            <person name="Nierman W.C."/>
            <person name="Fedorova-Abrams N.D."/>
            <person name="Andrianopoulos A."/>
        </authorList>
    </citation>
    <scope>NUCLEOTIDE SEQUENCE [LARGE SCALE GENOMIC DNA]</scope>
    <source>
        <strain evidence="3">ATCC 10500 / CBS 375.48 / QM 6759 / NRRL 1006</strain>
    </source>
</reference>
<dbReference type="OMA" id="DVEYSAH"/>
<dbReference type="Pfam" id="PF20231">
    <property type="entry name" value="DUF6589"/>
    <property type="match status" value="1"/>
</dbReference>
<keyword evidence="3" id="KW-1185">Reference proteome</keyword>
<dbReference type="GeneID" id="8106606"/>
<evidence type="ECO:0000313" key="3">
    <source>
        <dbReference type="Proteomes" id="UP000001745"/>
    </source>
</evidence>
<protein>
    <recommendedName>
        <fullName evidence="1">DUF6589 domain-containing protein</fullName>
    </recommendedName>
</protein>
<accession>B8LX13</accession>
<dbReference type="EMBL" id="EQ962652">
    <property type="protein sequence ID" value="EED24646.1"/>
    <property type="molecule type" value="Genomic_DNA"/>
</dbReference>
<dbReference type="InParanoid" id="B8LX13"/>
<proteinExistence type="predicted"/>
<dbReference type="STRING" id="441959.B8LX13"/>
<dbReference type="VEuPathDB" id="FungiDB:TSTA_080010"/>
<dbReference type="PhylomeDB" id="B8LX13"/>
<evidence type="ECO:0000313" key="2">
    <source>
        <dbReference type="EMBL" id="EED24646.1"/>
    </source>
</evidence>
<sequence length="230" mass="26528">MKKKGRKKEPSIGPEEAKVDRDIIDHVFDGHKRFIQYIETYYMFKQAIQYEDVGHIRWLYPCFALLFFGGNEIKYSILSLYITWLTGTNAASKELQDAILANSLVNIRGANDSWYEIDQLNEFLNLEMKRIMISRRTSTQSLEDLFRRTALTASYCIDLQNQIDYLSSRFVSSKHTPKESILDIYRLAIRLQELGSLQHMDSDRDAEFIPKDLIAAAVGNVIGGKVALFN</sequence>
<name>B8LX13_TALSN</name>
<feature type="domain" description="DUF6589" evidence="1">
    <location>
        <begin position="16"/>
        <end position="164"/>
    </location>
</feature>
<dbReference type="eggNOG" id="ENOG502S7C8">
    <property type="taxonomic scope" value="Eukaryota"/>
</dbReference>
<dbReference type="Proteomes" id="UP000001745">
    <property type="component" value="Unassembled WGS sequence"/>
</dbReference>
<dbReference type="RefSeq" id="XP_002342033.1">
    <property type="nucleotide sequence ID" value="XM_002341992.1"/>
</dbReference>
<dbReference type="AlphaFoldDB" id="B8LX13"/>
<dbReference type="HOGENOM" id="CLU_1205465_0_0_1"/>
<organism evidence="2 3">
    <name type="scientific">Talaromyces stipitatus (strain ATCC 10500 / CBS 375.48 / QM 6759 / NRRL 1006)</name>
    <name type="common">Penicillium stipitatum</name>
    <dbReference type="NCBI Taxonomy" id="441959"/>
    <lineage>
        <taxon>Eukaryota</taxon>
        <taxon>Fungi</taxon>
        <taxon>Dikarya</taxon>
        <taxon>Ascomycota</taxon>
        <taxon>Pezizomycotina</taxon>
        <taxon>Eurotiomycetes</taxon>
        <taxon>Eurotiomycetidae</taxon>
        <taxon>Eurotiales</taxon>
        <taxon>Trichocomaceae</taxon>
        <taxon>Talaromyces</taxon>
        <taxon>Talaromyces sect. Talaromyces</taxon>
    </lineage>
</organism>